<evidence type="ECO:0000313" key="2">
    <source>
        <dbReference type="Proteomes" id="UP001358586"/>
    </source>
</evidence>
<dbReference type="EMBL" id="JARKNE010000001">
    <property type="protein sequence ID" value="KAK5846091.1"/>
    <property type="molecule type" value="Genomic_DNA"/>
</dbReference>
<evidence type="ECO:0000313" key="1">
    <source>
        <dbReference type="EMBL" id="KAK5846091.1"/>
    </source>
</evidence>
<keyword evidence="2" id="KW-1185">Reference proteome</keyword>
<accession>A0ABR0R3J7</accession>
<comment type="caution">
    <text evidence="1">The sequence shown here is derived from an EMBL/GenBank/DDBJ whole genome shotgun (WGS) entry which is preliminary data.</text>
</comment>
<reference evidence="1 2" key="1">
    <citation type="submission" date="2023-03" db="EMBL/GenBank/DDBJ databases">
        <title>WGS of Gossypium arboreum.</title>
        <authorList>
            <person name="Yu D."/>
        </authorList>
    </citation>
    <scope>NUCLEOTIDE SEQUENCE [LARGE SCALE GENOMIC DNA]</scope>
    <source>
        <tissue evidence="1">Leaf</tissue>
    </source>
</reference>
<proteinExistence type="predicted"/>
<evidence type="ECO:0008006" key="3">
    <source>
        <dbReference type="Google" id="ProtNLM"/>
    </source>
</evidence>
<dbReference type="Proteomes" id="UP001358586">
    <property type="component" value="Chromosome 1"/>
</dbReference>
<gene>
    <name evidence="1" type="ORF">PVK06_002362</name>
</gene>
<sequence>MGVSSISRLIAICYNLLGCSPSKGKFTGLRFSWLKDNFEHLLNTASEWKLAVRSVTYVVFELCRMTNPSTVNIDECLILLQSWTLYHMPFLALWYSEMGKPFLFGERLMVVLSHMTQLGQPSHPYPLPHLLRAPEPKAKPELHSGDSSYHPDLGTMTNFWALQATNII</sequence>
<protein>
    <recommendedName>
        <fullName evidence="3">Aminotransferase-like plant mobile domain-containing protein</fullName>
    </recommendedName>
</protein>
<organism evidence="1 2">
    <name type="scientific">Gossypium arboreum</name>
    <name type="common">Tree cotton</name>
    <name type="synonym">Gossypium nanking</name>
    <dbReference type="NCBI Taxonomy" id="29729"/>
    <lineage>
        <taxon>Eukaryota</taxon>
        <taxon>Viridiplantae</taxon>
        <taxon>Streptophyta</taxon>
        <taxon>Embryophyta</taxon>
        <taxon>Tracheophyta</taxon>
        <taxon>Spermatophyta</taxon>
        <taxon>Magnoliopsida</taxon>
        <taxon>eudicotyledons</taxon>
        <taxon>Gunneridae</taxon>
        <taxon>Pentapetalae</taxon>
        <taxon>rosids</taxon>
        <taxon>malvids</taxon>
        <taxon>Malvales</taxon>
        <taxon>Malvaceae</taxon>
        <taxon>Malvoideae</taxon>
        <taxon>Gossypium</taxon>
    </lineage>
</organism>
<name>A0ABR0R3J7_GOSAR</name>